<feature type="region of interest" description="Disordered" evidence="1">
    <location>
        <begin position="1"/>
        <end position="31"/>
    </location>
</feature>
<evidence type="ECO:0000313" key="2">
    <source>
        <dbReference type="EMBL" id="KAF2634745.1"/>
    </source>
</evidence>
<dbReference type="EMBL" id="MU006814">
    <property type="protein sequence ID" value="KAF2634745.1"/>
    <property type="molecule type" value="Genomic_DNA"/>
</dbReference>
<protein>
    <submittedName>
        <fullName evidence="2">Uncharacterized protein</fullName>
    </submittedName>
</protein>
<dbReference type="AlphaFoldDB" id="A0A6A6RHY4"/>
<evidence type="ECO:0000313" key="3">
    <source>
        <dbReference type="Proteomes" id="UP000799753"/>
    </source>
</evidence>
<proteinExistence type="predicted"/>
<keyword evidence="3" id="KW-1185">Reference proteome</keyword>
<sequence>MAVETLRSGTKRAWGSAFREGGEDWQTGENASDSAACALRGKWAIIYDAAPSRPGGRPACEGPVGSRLPSPAAPAVKTPPAPAASPRPSSSSAAAAAPPTPGTPPSSSRVPRRLAVECAAEPAG</sequence>
<evidence type="ECO:0000256" key="1">
    <source>
        <dbReference type="SAM" id="MobiDB-lite"/>
    </source>
</evidence>
<organism evidence="2 3">
    <name type="scientific">Massarina eburnea CBS 473.64</name>
    <dbReference type="NCBI Taxonomy" id="1395130"/>
    <lineage>
        <taxon>Eukaryota</taxon>
        <taxon>Fungi</taxon>
        <taxon>Dikarya</taxon>
        <taxon>Ascomycota</taxon>
        <taxon>Pezizomycotina</taxon>
        <taxon>Dothideomycetes</taxon>
        <taxon>Pleosporomycetidae</taxon>
        <taxon>Pleosporales</taxon>
        <taxon>Massarineae</taxon>
        <taxon>Massarinaceae</taxon>
        <taxon>Massarina</taxon>
    </lineage>
</organism>
<dbReference type="Proteomes" id="UP000799753">
    <property type="component" value="Unassembled WGS sequence"/>
</dbReference>
<name>A0A6A6RHY4_9PLEO</name>
<gene>
    <name evidence="2" type="ORF">P280DRAFT_523727</name>
</gene>
<reference evidence="2" key="1">
    <citation type="journal article" date="2020" name="Stud. Mycol.">
        <title>101 Dothideomycetes genomes: a test case for predicting lifestyles and emergence of pathogens.</title>
        <authorList>
            <person name="Haridas S."/>
            <person name="Albert R."/>
            <person name="Binder M."/>
            <person name="Bloem J."/>
            <person name="Labutti K."/>
            <person name="Salamov A."/>
            <person name="Andreopoulos B."/>
            <person name="Baker S."/>
            <person name="Barry K."/>
            <person name="Bills G."/>
            <person name="Bluhm B."/>
            <person name="Cannon C."/>
            <person name="Castanera R."/>
            <person name="Culley D."/>
            <person name="Daum C."/>
            <person name="Ezra D."/>
            <person name="Gonzalez J."/>
            <person name="Henrissat B."/>
            <person name="Kuo A."/>
            <person name="Liang C."/>
            <person name="Lipzen A."/>
            <person name="Lutzoni F."/>
            <person name="Magnuson J."/>
            <person name="Mondo S."/>
            <person name="Nolan M."/>
            <person name="Ohm R."/>
            <person name="Pangilinan J."/>
            <person name="Park H.-J."/>
            <person name="Ramirez L."/>
            <person name="Alfaro M."/>
            <person name="Sun H."/>
            <person name="Tritt A."/>
            <person name="Yoshinaga Y."/>
            <person name="Zwiers L.-H."/>
            <person name="Turgeon B."/>
            <person name="Goodwin S."/>
            <person name="Spatafora J."/>
            <person name="Crous P."/>
            <person name="Grigoriev I."/>
        </authorList>
    </citation>
    <scope>NUCLEOTIDE SEQUENCE</scope>
    <source>
        <strain evidence="2">CBS 473.64</strain>
    </source>
</reference>
<accession>A0A6A6RHY4</accession>
<feature type="region of interest" description="Disordered" evidence="1">
    <location>
        <begin position="50"/>
        <end position="124"/>
    </location>
</feature>
<feature type="compositionally biased region" description="Low complexity" evidence="1">
    <location>
        <begin position="86"/>
        <end position="97"/>
    </location>
</feature>